<feature type="binding site" evidence="3">
    <location>
        <position position="72"/>
    </location>
    <ligand>
        <name>substrate</name>
    </ligand>
</feature>
<dbReference type="eggNOG" id="COG1898">
    <property type="taxonomic scope" value="Bacteria"/>
</dbReference>
<gene>
    <name evidence="5" type="ORF">HMPREF9233_01218</name>
</gene>
<dbReference type="SUPFAM" id="SSF51182">
    <property type="entry name" value="RmlC-like cupins"/>
    <property type="match status" value="1"/>
</dbReference>
<keyword evidence="6" id="KW-1185">Reference proteome</keyword>
<evidence type="ECO:0000256" key="1">
    <source>
        <dbReference type="ARBA" id="ARBA00010154"/>
    </source>
</evidence>
<dbReference type="GO" id="GO:0008830">
    <property type="term" value="F:dTDP-4-dehydrorhamnose 3,5-epimerase activity"/>
    <property type="evidence" value="ECO:0007669"/>
    <property type="project" value="InterPro"/>
</dbReference>
<protein>
    <submittedName>
        <fullName evidence="5">dTDP-4-dehydrorhamnose 3,5-epimerase</fullName>
    </submittedName>
</protein>
<dbReference type="AlphaFoldDB" id="K9EBW9"/>
<evidence type="ECO:0000313" key="5">
    <source>
        <dbReference type="EMBL" id="EKU94764.1"/>
    </source>
</evidence>
<evidence type="ECO:0000256" key="4">
    <source>
        <dbReference type="PIRSR" id="PIRSR600888-3"/>
    </source>
</evidence>
<organism evidence="5 6">
    <name type="scientific">Actinobaculum massiliense ACS-171-V-Col2</name>
    <dbReference type="NCBI Taxonomy" id="883066"/>
    <lineage>
        <taxon>Bacteria</taxon>
        <taxon>Bacillati</taxon>
        <taxon>Actinomycetota</taxon>
        <taxon>Actinomycetes</taxon>
        <taxon>Actinomycetales</taxon>
        <taxon>Actinomycetaceae</taxon>
        <taxon>Actinobaculum</taxon>
    </lineage>
</organism>
<dbReference type="InterPro" id="IPR000888">
    <property type="entry name" value="RmlC-like"/>
</dbReference>
<feature type="binding site" evidence="3">
    <location>
        <position position="28"/>
    </location>
    <ligand>
        <name>substrate</name>
    </ligand>
</feature>
<feature type="active site" description="Proton donor" evidence="2">
    <location>
        <position position="132"/>
    </location>
</feature>
<feature type="binding site" evidence="3">
    <location>
        <position position="119"/>
    </location>
    <ligand>
        <name>substrate</name>
    </ligand>
</feature>
<dbReference type="GO" id="GO:0005829">
    <property type="term" value="C:cytosol"/>
    <property type="evidence" value="ECO:0007669"/>
    <property type="project" value="TreeGrafter"/>
</dbReference>
<proteinExistence type="inferred from homology"/>
<feature type="binding site" evidence="3">
    <location>
        <position position="59"/>
    </location>
    <ligand>
        <name>substrate</name>
    </ligand>
</feature>
<dbReference type="PANTHER" id="PTHR21047:SF2">
    <property type="entry name" value="THYMIDINE DIPHOSPHO-4-KETO-RHAMNOSE 3,5-EPIMERASE"/>
    <property type="match status" value="1"/>
</dbReference>
<feature type="site" description="Participates in a stacking interaction with the thymidine ring of dTDP-4-oxo-6-deoxyglucose" evidence="4">
    <location>
        <position position="138"/>
    </location>
</feature>
<dbReference type="Proteomes" id="UP000009888">
    <property type="component" value="Unassembled WGS sequence"/>
</dbReference>
<comment type="similarity">
    <text evidence="1">Belongs to the dTDP-4-dehydrorhamnose 3,5-epimerase family.</text>
</comment>
<dbReference type="InterPro" id="IPR014710">
    <property type="entry name" value="RmlC-like_jellyroll"/>
</dbReference>
<evidence type="ECO:0000256" key="3">
    <source>
        <dbReference type="PIRSR" id="PIRSR600888-2"/>
    </source>
</evidence>
<dbReference type="HOGENOM" id="CLU_090940_0_0_11"/>
<reference evidence="5 6" key="1">
    <citation type="submission" date="2012-09" db="EMBL/GenBank/DDBJ databases">
        <title>The Genome Sequence of Actinobaculum massiliae ACS-171-V-COL2.</title>
        <authorList>
            <consortium name="The Broad Institute Genome Sequencing Platform"/>
            <person name="Earl A."/>
            <person name="Ward D."/>
            <person name="Feldgarden M."/>
            <person name="Gevers D."/>
            <person name="Saerens B."/>
            <person name="Vaneechoutte M."/>
            <person name="Walker B."/>
            <person name="Young S.K."/>
            <person name="Zeng Q."/>
            <person name="Gargeya S."/>
            <person name="Fitzgerald M."/>
            <person name="Haas B."/>
            <person name="Abouelleil A."/>
            <person name="Alvarado L."/>
            <person name="Arachchi H.M."/>
            <person name="Berlin A."/>
            <person name="Chapman S.B."/>
            <person name="Goldberg J."/>
            <person name="Griggs A."/>
            <person name="Gujja S."/>
            <person name="Hansen M."/>
            <person name="Howarth C."/>
            <person name="Imamovic A."/>
            <person name="Larimer J."/>
            <person name="McCowen C."/>
            <person name="Montmayeur A."/>
            <person name="Murphy C."/>
            <person name="Neiman D."/>
            <person name="Pearson M."/>
            <person name="Priest M."/>
            <person name="Roberts A."/>
            <person name="Saif S."/>
            <person name="Shea T."/>
            <person name="Sisk P."/>
            <person name="Sykes S."/>
            <person name="Wortman J."/>
            <person name="Nusbaum C."/>
            <person name="Birren B."/>
        </authorList>
    </citation>
    <scope>NUCLEOTIDE SEQUENCE [LARGE SCALE GENOMIC DNA]</scope>
    <source>
        <strain evidence="6">ACS-171-V-Col2</strain>
    </source>
</reference>
<dbReference type="Pfam" id="PF00908">
    <property type="entry name" value="dTDP_sugar_isom"/>
    <property type="match status" value="1"/>
</dbReference>
<dbReference type="CDD" id="cd00438">
    <property type="entry name" value="cupin_RmlC"/>
    <property type="match status" value="1"/>
</dbReference>
<dbReference type="RefSeq" id="WP_007001424.1">
    <property type="nucleotide sequence ID" value="NZ_JH992955.1"/>
</dbReference>
<feature type="binding site" evidence="3">
    <location>
        <begin position="47"/>
        <end position="49"/>
    </location>
    <ligand>
        <name>substrate</name>
    </ligand>
</feature>
<dbReference type="GO" id="GO:0019305">
    <property type="term" value="P:dTDP-rhamnose biosynthetic process"/>
    <property type="evidence" value="ECO:0007669"/>
    <property type="project" value="TreeGrafter"/>
</dbReference>
<feature type="binding site" evidence="3">
    <location>
        <position position="166"/>
    </location>
    <ligand>
        <name>substrate</name>
    </ligand>
</feature>
<name>K9EBW9_9ACTO</name>
<feature type="active site" description="Proton acceptor" evidence="2">
    <location>
        <position position="62"/>
    </location>
</feature>
<dbReference type="PANTHER" id="PTHR21047">
    <property type="entry name" value="DTDP-6-DEOXY-D-GLUCOSE-3,5 EPIMERASE"/>
    <property type="match status" value="1"/>
</dbReference>
<comment type="caution">
    <text evidence="5">The sequence shown here is derived from an EMBL/GenBank/DDBJ whole genome shotgun (WGS) entry which is preliminary data.</text>
</comment>
<sequence length="205" mass="22620">MEFRELSIEGAWEVTTKHFPDERGKFLEVYKASVFESPVGHQLDLKQANISVSRAGAVRGIHFAEIPPSQAKYVTCPRGAVLDYVVDIRVDSPTFGKWDSVLLDDDSRKAIYLSEGLGHCFVSLEDDSTVMYLCSAEYAPTREHGINPLCEEIGLEFPETGRDGEKLNLVLSEKDTAAPGLSGAREAGLLPTYSQYKEFISALNA</sequence>
<dbReference type="PATRIC" id="fig|883066.3.peg.1276"/>
<accession>K9EBW9</accession>
<evidence type="ECO:0000313" key="6">
    <source>
        <dbReference type="Proteomes" id="UP000009888"/>
    </source>
</evidence>
<dbReference type="EMBL" id="AGWL01000007">
    <property type="protein sequence ID" value="EKU94764.1"/>
    <property type="molecule type" value="Genomic_DNA"/>
</dbReference>
<dbReference type="GO" id="GO:0000271">
    <property type="term" value="P:polysaccharide biosynthetic process"/>
    <property type="evidence" value="ECO:0007669"/>
    <property type="project" value="TreeGrafter"/>
</dbReference>
<feature type="binding site" evidence="3">
    <location>
        <position position="23"/>
    </location>
    <ligand>
        <name>substrate</name>
    </ligand>
</feature>
<feature type="binding site" evidence="3">
    <location>
        <position position="143"/>
    </location>
    <ligand>
        <name>substrate</name>
    </ligand>
</feature>
<dbReference type="InterPro" id="IPR011051">
    <property type="entry name" value="RmlC_Cupin_sf"/>
</dbReference>
<dbReference type="STRING" id="202789.GCA_001457435_00897"/>
<dbReference type="Gene3D" id="2.60.120.10">
    <property type="entry name" value="Jelly Rolls"/>
    <property type="match status" value="1"/>
</dbReference>
<evidence type="ECO:0000256" key="2">
    <source>
        <dbReference type="PIRSR" id="PIRSR600888-1"/>
    </source>
</evidence>